<dbReference type="OrthoDB" id="7026141at2"/>
<proteinExistence type="predicted"/>
<sequence>MSTLLLDRSTWDLALDSGGNLALATAPYAVVQDVSCAVRVFAGECWYNTSTGLPYRQNILGISQSASVFRAQAEAVAQAVPGVASARCIITALGVDRRLSGAILVTTTDGITQSAGF</sequence>
<keyword evidence="2" id="KW-1185">Reference proteome</keyword>
<comment type="caution">
    <text evidence="1">The sequence shown here is derived from an EMBL/GenBank/DDBJ whole genome shotgun (WGS) entry which is preliminary data.</text>
</comment>
<dbReference type="Pfam" id="PF10934">
    <property type="entry name" value="Sheath_initiator"/>
    <property type="match status" value="1"/>
</dbReference>
<dbReference type="Proteomes" id="UP000317730">
    <property type="component" value="Unassembled WGS sequence"/>
</dbReference>
<evidence type="ECO:0000313" key="1">
    <source>
        <dbReference type="EMBL" id="GEB86338.1"/>
    </source>
</evidence>
<evidence type="ECO:0000313" key="2">
    <source>
        <dbReference type="Proteomes" id="UP000317730"/>
    </source>
</evidence>
<organism evidence="1 2">
    <name type="scientific">Acetobacter peroxydans</name>
    <dbReference type="NCBI Taxonomy" id="104098"/>
    <lineage>
        <taxon>Bacteria</taxon>
        <taxon>Pseudomonadati</taxon>
        <taxon>Pseudomonadota</taxon>
        <taxon>Alphaproteobacteria</taxon>
        <taxon>Acetobacterales</taxon>
        <taxon>Acetobacteraceae</taxon>
        <taxon>Acetobacter</taxon>
    </lineage>
</organism>
<dbReference type="EMBL" id="BJMV01000012">
    <property type="protein sequence ID" value="GEB86338.1"/>
    <property type="molecule type" value="Genomic_DNA"/>
</dbReference>
<name>A0A4Y3TX85_9PROT</name>
<reference evidence="1 2" key="1">
    <citation type="submission" date="2019-06" db="EMBL/GenBank/DDBJ databases">
        <title>Whole genome shotgun sequence of Acetobacter peroxydans NBRC 13755.</title>
        <authorList>
            <person name="Hosoyama A."/>
            <person name="Uohara A."/>
            <person name="Ohji S."/>
            <person name="Ichikawa N."/>
        </authorList>
    </citation>
    <scope>NUCLEOTIDE SEQUENCE [LARGE SCALE GENOMIC DNA]</scope>
    <source>
        <strain evidence="1 2">NBRC 13755</strain>
    </source>
</reference>
<evidence type="ECO:0008006" key="3">
    <source>
        <dbReference type="Google" id="ProtNLM"/>
    </source>
</evidence>
<protein>
    <recommendedName>
        <fullName evidence="3">Burkholderia phage Bcep781 gp51</fullName>
    </recommendedName>
</protein>
<dbReference type="AlphaFoldDB" id="A0A4Y3TX85"/>
<gene>
    <name evidence="1" type="ORF">APE01nite_21350</name>
</gene>
<dbReference type="RefSeq" id="WP_141377392.1">
    <property type="nucleotide sequence ID" value="NZ_BAPL01000010.1"/>
</dbReference>
<accession>A0A4Y3TX85</accession>
<dbReference type="InterPro" id="IPR020288">
    <property type="entry name" value="Sheath_initiator"/>
</dbReference>